<feature type="region of interest" description="Disordered" evidence="1">
    <location>
        <begin position="155"/>
        <end position="185"/>
    </location>
</feature>
<evidence type="ECO:0000256" key="2">
    <source>
        <dbReference type="SAM" id="SignalP"/>
    </source>
</evidence>
<feature type="chain" id="PRO_5003335118" evidence="2">
    <location>
        <begin position="29"/>
        <end position="185"/>
    </location>
</feature>
<dbReference type="EMBL" id="CP002780">
    <property type="protein sequence ID" value="AEG61205.1"/>
    <property type="molecule type" value="Genomic_DNA"/>
</dbReference>
<accession>F6DTN1</accession>
<evidence type="ECO:0000313" key="4">
    <source>
        <dbReference type="Proteomes" id="UP000009234"/>
    </source>
</evidence>
<protein>
    <submittedName>
        <fullName evidence="3">Fis family transcriptional regulator</fullName>
    </submittedName>
</protein>
<dbReference type="AlphaFoldDB" id="F6DTN1"/>
<evidence type="ECO:0000313" key="3">
    <source>
        <dbReference type="EMBL" id="AEG61205.1"/>
    </source>
</evidence>
<dbReference type="STRING" id="696281.Desru_2992"/>
<dbReference type="OrthoDB" id="1806931at2"/>
<gene>
    <name evidence="3" type="ordered locus">Desru_2992</name>
</gene>
<dbReference type="HOGENOM" id="CLU_100151_0_0_9"/>
<keyword evidence="2" id="KW-0732">Signal</keyword>
<feature type="signal peptide" evidence="2">
    <location>
        <begin position="1"/>
        <end position="28"/>
    </location>
</feature>
<dbReference type="RefSeq" id="WP_013842957.1">
    <property type="nucleotide sequence ID" value="NC_015589.1"/>
</dbReference>
<dbReference type="Proteomes" id="UP000009234">
    <property type="component" value="Chromosome"/>
</dbReference>
<sequence length="185" mass="19572">MFKLGKKMTGLALGGMLLAGSIAGSAFADTNAQGTPDQSRDEYYKEFISEFAANLGVGEDQVTAALEATKEQMVQEQLEQGKITQEQADKILAQEGFGFGLGMGRPAGPGGEGKGDMTQNTNFLNEAAAALGMTTDELKAEMESGKTLDEIATEKGITMDQLRQKMPKPQAPTMKDKAEAGNALN</sequence>
<dbReference type="KEGG" id="dru:Desru_2992"/>
<evidence type="ECO:0000256" key="1">
    <source>
        <dbReference type="SAM" id="MobiDB-lite"/>
    </source>
</evidence>
<name>F6DTN1_DESRL</name>
<reference evidence="4" key="1">
    <citation type="submission" date="2011-05" db="EMBL/GenBank/DDBJ databases">
        <title>Complete sequence of Desulfotomaculum ruminis DSM 2154.</title>
        <authorList>
            <person name="Lucas S."/>
            <person name="Copeland A."/>
            <person name="Lapidus A."/>
            <person name="Cheng J.-F."/>
            <person name="Goodwin L."/>
            <person name="Pitluck S."/>
            <person name="Lu M."/>
            <person name="Detter J.C."/>
            <person name="Han C."/>
            <person name="Tapia R."/>
            <person name="Land M."/>
            <person name="Hauser L."/>
            <person name="Kyrpides N."/>
            <person name="Ivanova N."/>
            <person name="Mikhailova N."/>
            <person name="Pagani I."/>
            <person name="Stams A.J.M."/>
            <person name="Plugge C.M."/>
            <person name="Muyzer G."/>
            <person name="Kuever J."/>
            <person name="Parshina S.N."/>
            <person name="Ivanova A.E."/>
            <person name="Nazina T.N."/>
            <person name="Brambilla E."/>
            <person name="Spring S."/>
            <person name="Klenk H.-P."/>
            <person name="Woyke T."/>
        </authorList>
    </citation>
    <scope>NUCLEOTIDE SEQUENCE [LARGE SCALE GENOMIC DNA]</scope>
    <source>
        <strain evidence="4">ATCC 23193 / DSM 2154 / NCIB 8452 / DL</strain>
    </source>
</reference>
<proteinExistence type="predicted"/>
<organism evidence="3 4">
    <name type="scientific">Desulforamulus ruminis (strain ATCC 23193 / DSM 2154 / NCIMB 8452 / DL)</name>
    <name type="common">Desulfotomaculum ruminis</name>
    <dbReference type="NCBI Taxonomy" id="696281"/>
    <lineage>
        <taxon>Bacteria</taxon>
        <taxon>Bacillati</taxon>
        <taxon>Bacillota</taxon>
        <taxon>Clostridia</taxon>
        <taxon>Eubacteriales</taxon>
        <taxon>Peptococcaceae</taxon>
        <taxon>Desulforamulus</taxon>
    </lineage>
</organism>
<keyword evidence="4" id="KW-1185">Reference proteome</keyword>
<reference evidence="3 4" key="2">
    <citation type="journal article" date="2012" name="Stand. Genomic Sci.">
        <title>Complete genome sequence of the sulfate-reducing firmicute Desulfotomaculum ruminis type strain (DL(T)).</title>
        <authorList>
            <person name="Spring S."/>
            <person name="Visser M."/>
            <person name="Lu M."/>
            <person name="Copeland A."/>
            <person name="Lapidus A."/>
            <person name="Lucas S."/>
            <person name="Cheng J.F."/>
            <person name="Han C."/>
            <person name="Tapia R."/>
            <person name="Goodwin L.A."/>
            <person name="Pitluck S."/>
            <person name="Ivanova N."/>
            <person name="Land M."/>
            <person name="Hauser L."/>
            <person name="Larimer F."/>
            <person name="Rohde M."/>
            <person name="Goker M."/>
            <person name="Detter J.C."/>
            <person name="Kyrpides N.C."/>
            <person name="Woyke T."/>
            <person name="Schaap P.J."/>
            <person name="Plugge C.M."/>
            <person name="Muyzer G."/>
            <person name="Kuever J."/>
            <person name="Pereira I.A."/>
            <person name="Parshina S.N."/>
            <person name="Bernier-Latmani R."/>
            <person name="Stams A.J."/>
            <person name="Klenk H.P."/>
        </authorList>
    </citation>
    <scope>NUCLEOTIDE SEQUENCE [LARGE SCALE GENOMIC DNA]</scope>
    <source>
        <strain evidence="4">ATCC 23193 / DSM 2154 / NCIB 8452 / DL</strain>
    </source>
</reference>